<evidence type="ECO:0000256" key="1">
    <source>
        <dbReference type="ARBA" id="ARBA00022741"/>
    </source>
</evidence>
<reference evidence="5" key="1">
    <citation type="submission" date="2023-03" db="EMBL/GenBank/DDBJ databases">
        <title>Massive genome expansion in bonnet fungi (Mycena s.s.) driven by repeated elements and novel gene families across ecological guilds.</title>
        <authorList>
            <consortium name="Lawrence Berkeley National Laboratory"/>
            <person name="Harder C.B."/>
            <person name="Miyauchi S."/>
            <person name="Viragh M."/>
            <person name="Kuo A."/>
            <person name="Thoen E."/>
            <person name="Andreopoulos B."/>
            <person name="Lu D."/>
            <person name="Skrede I."/>
            <person name="Drula E."/>
            <person name="Henrissat B."/>
            <person name="Morin E."/>
            <person name="Kohler A."/>
            <person name="Barry K."/>
            <person name="LaButti K."/>
            <person name="Morin E."/>
            <person name="Salamov A."/>
            <person name="Lipzen A."/>
            <person name="Mereny Z."/>
            <person name="Hegedus B."/>
            <person name="Baldrian P."/>
            <person name="Stursova M."/>
            <person name="Weitz H."/>
            <person name="Taylor A."/>
            <person name="Grigoriev I.V."/>
            <person name="Nagy L.G."/>
            <person name="Martin F."/>
            <person name="Kauserud H."/>
        </authorList>
    </citation>
    <scope>NUCLEOTIDE SEQUENCE</scope>
    <source>
        <strain evidence="5">CBHHK067</strain>
    </source>
</reference>
<comment type="caution">
    <text evidence="5">The sequence shown here is derived from an EMBL/GenBank/DDBJ whole genome shotgun (WGS) entry which is preliminary data.</text>
</comment>
<evidence type="ECO:0000313" key="5">
    <source>
        <dbReference type="EMBL" id="KAJ7692119.1"/>
    </source>
</evidence>
<evidence type="ECO:0000256" key="3">
    <source>
        <dbReference type="PROSITE-ProRule" id="PRU00464"/>
    </source>
</evidence>
<keyword evidence="1" id="KW-0547">Nucleotide-binding</keyword>
<sequence length="150" mass="16925">MESCQFCHVSATNGFNIIWEDGSFVAFRDRRPASEHHIQLIPKRHIESVKTLQKQDAELVRTMKSIGDKLLDDLGLPPSMRIMGFHIPPFNSVNHLHLHVQGLPYNGLRRAKYHMSSGFGPFHKGFGWFIGAEQAARSLESGRSIGVFPC</sequence>
<dbReference type="PANTHER" id="PTHR12486">
    <property type="entry name" value="APRATAXIN-RELATED"/>
    <property type="match status" value="1"/>
</dbReference>
<keyword evidence="6" id="KW-1185">Reference proteome</keyword>
<organism evidence="5 6">
    <name type="scientific">Mycena rosella</name>
    <name type="common">Pink bonnet</name>
    <name type="synonym">Agaricus rosellus</name>
    <dbReference type="NCBI Taxonomy" id="1033263"/>
    <lineage>
        <taxon>Eukaryota</taxon>
        <taxon>Fungi</taxon>
        <taxon>Dikarya</taxon>
        <taxon>Basidiomycota</taxon>
        <taxon>Agaricomycotina</taxon>
        <taxon>Agaricomycetes</taxon>
        <taxon>Agaricomycetidae</taxon>
        <taxon>Agaricales</taxon>
        <taxon>Marasmiineae</taxon>
        <taxon>Mycenaceae</taxon>
        <taxon>Mycena</taxon>
    </lineage>
</organism>
<name>A0AAD7GF70_MYCRO</name>
<dbReference type="InterPro" id="IPR011146">
    <property type="entry name" value="HIT-like"/>
</dbReference>
<evidence type="ECO:0000259" key="4">
    <source>
        <dbReference type="PROSITE" id="PS51084"/>
    </source>
</evidence>
<proteinExistence type="predicted"/>
<dbReference type="GO" id="GO:0000166">
    <property type="term" value="F:nucleotide binding"/>
    <property type="evidence" value="ECO:0007669"/>
    <property type="project" value="UniProtKB-KW"/>
</dbReference>
<gene>
    <name evidence="5" type="ORF">B0H17DRAFT_1061960</name>
</gene>
<dbReference type="InterPro" id="IPR036265">
    <property type="entry name" value="HIT-like_sf"/>
</dbReference>
<dbReference type="Gene3D" id="3.30.428.10">
    <property type="entry name" value="HIT-like"/>
    <property type="match status" value="1"/>
</dbReference>
<dbReference type="AlphaFoldDB" id="A0AAD7GF70"/>
<keyword evidence="2" id="KW-0378">Hydrolase</keyword>
<dbReference type="PANTHER" id="PTHR12486:SF5">
    <property type="entry name" value="ADENOSINE 5'-MONOPHOSPHORAMIDASE HINT3"/>
    <property type="match status" value="1"/>
</dbReference>
<dbReference type="PROSITE" id="PS51084">
    <property type="entry name" value="HIT_2"/>
    <property type="match status" value="1"/>
</dbReference>
<dbReference type="EMBL" id="JARKIE010000054">
    <property type="protein sequence ID" value="KAJ7692119.1"/>
    <property type="molecule type" value="Genomic_DNA"/>
</dbReference>
<dbReference type="Pfam" id="PF11969">
    <property type="entry name" value="DcpS_C"/>
    <property type="match status" value="1"/>
</dbReference>
<protein>
    <submittedName>
        <fullName evidence="5">HIT-like domain-containing protein</fullName>
    </submittedName>
</protein>
<evidence type="ECO:0000313" key="6">
    <source>
        <dbReference type="Proteomes" id="UP001221757"/>
    </source>
</evidence>
<feature type="short sequence motif" description="Histidine triad motif" evidence="3">
    <location>
        <begin position="95"/>
        <end position="99"/>
    </location>
</feature>
<accession>A0AAD7GF70</accession>
<dbReference type="Proteomes" id="UP001221757">
    <property type="component" value="Unassembled WGS sequence"/>
</dbReference>
<dbReference type="GO" id="GO:0016787">
    <property type="term" value="F:hydrolase activity"/>
    <property type="evidence" value="ECO:0007669"/>
    <property type="project" value="UniProtKB-KW"/>
</dbReference>
<dbReference type="SUPFAM" id="SSF54197">
    <property type="entry name" value="HIT-like"/>
    <property type="match status" value="1"/>
</dbReference>
<evidence type="ECO:0000256" key="2">
    <source>
        <dbReference type="ARBA" id="ARBA00022801"/>
    </source>
</evidence>
<feature type="domain" description="HIT" evidence="4">
    <location>
        <begin position="5"/>
        <end position="110"/>
    </location>
</feature>